<proteinExistence type="predicted"/>
<dbReference type="Proteomes" id="UP000192671">
    <property type="component" value="Unassembled WGS sequence"/>
</dbReference>
<dbReference type="AlphaFoldDB" id="A0A1X0U525"/>
<reference evidence="1 2" key="1">
    <citation type="journal article" date="2017" name="Gene Rep">
        <title>The ribosomal RNA operon (rrn) of Campylobacter concisus supports molecular typing to genomospecies level.</title>
        <authorList>
            <person name="Huq M."/>
            <person name="Van T.T.H."/>
            <person name="Gurtler V."/>
            <person name="Elshagmani E."/>
            <person name="Allemailem K.S."/>
            <person name="Smooker P.M."/>
            <person name="Istivan T.S."/>
        </authorList>
    </citation>
    <scope>NUCLEOTIDE SEQUENCE [LARGE SCALE GENOMIC DNA]</scope>
    <source>
        <strain evidence="1 2">RCH 26</strain>
    </source>
</reference>
<protein>
    <submittedName>
        <fullName evidence="1">Uncharacterized protein</fullName>
    </submittedName>
</protein>
<dbReference type="EMBL" id="LVWL01000003">
    <property type="protein sequence ID" value="ORI09895.1"/>
    <property type="molecule type" value="Genomic_DNA"/>
</dbReference>
<name>A0A1X0U525_9BACT</name>
<gene>
    <name evidence="1" type="ORF">A3835_08885</name>
</gene>
<evidence type="ECO:0000313" key="1">
    <source>
        <dbReference type="EMBL" id="ORI09895.1"/>
    </source>
</evidence>
<comment type="caution">
    <text evidence="1">The sequence shown here is derived from an EMBL/GenBank/DDBJ whole genome shotgun (WGS) entry which is preliminary data.</text>
</comment>
<evidence type="ECO:0000313" key="2">
    <source>
        <dbReference type="Proteomes" id="UP000192671"/>
    </source>
</evidence>
<organism evidence="1 2">
    <name type="scientific">Campylobacter concisus</name>
    <dbReference type="NCBI Taxonomy" id="199"/>
    <lineage>
        <taxon>Bacteria</taxon>
        <taxon>Pseudomonadati</taxon>
        <taxon>Campylobacterota</taxon>
        <taxon>Epsilonproteobacteria</taxon>
        <taxon>Campylobacterales</taxon>
        <taxon>Campylobacteraceae</taxon>
        <taxon>Campylobacter</taxon>
    </lineage>
</organism>
<sequence>MEILELLLDKVKLENCLNLTKVLIENSEEVLNVNSTIYPNLSRENYKNFRFDETQNGYIYFQFKNSQIFELKFEFFELYILIYNNENELTLSFDFNEVNKIPLQNFIDFCKKMANALNTKFYYCGLEPAQDTSTQFFTYNGVGKINW</sequence>
<accession>A0A1X0U525</accession>